<dbReference type="RefSeq" id="WP_281834805.1">
    <property type="nucleotide sequence ID" value="NZ_BSDY01000006.1"/>
</dbReference>
<evidence type="ECO:0000313" key="1">
    <source>
        <dbReference type="EMBL" id="GLI55972.1"/>
    </source>
</evidence>
<keyword evidence="2" id="KW-1185">Reference proteome</keyword>
<evidence type="ECO:0000313" key="2">
    <source>
        <dbReference type="Proteomes" id="UP001144471"/>
    </source>
</evidence>
<organism evidence="1 2">
    <name type="scientific">Propionigenium maris DSM 9537</name>
    <dbReference type="NCBI Taxonomy" id="1123000"/>
    <lineage>
        <taxon>Bacteria</taxon>
        <taxon>Fusobacteriati</taxon>
        <taxon>Fusobacteriota</taxon>
        <taxon>Fusobacteriia</taxon>
        <taxon>Fusobacteriales</taxon>
        <taxon>Fusobacteriaceae</taxon>
        <taxon>Propionigenium</taxon>
    </lineage>
</organism>
<dbReference type="EMBL" id="BSDY01000006">
    <property type="protein sequence ID" value="GLI55972.1"/>
    <property type="molecule type" value="Genomic_DNA"/>
</dbReference>
<accession>A0A9W6GKN9</accession>
<protein>
    <submittedName>
        <fullName evidence="1">Uncharacterized protein</fullName>
    </submittedName>
</protein>
<sequence length="95" mass="10797">MTVVFGIEHILKALAIHTQRNREVEITFTKQGYMVLYSSNEKGEKIRTIVTPEEIRDTNALHDFISEELGKREIPLKVTSKKFLGGVKNLLRLGG</sequence>
<reference evidence="1" key="1">
    <citation type="submission" date="2022-12" db="EMBL/GenBank/DDBJ databases">
        <title>Reference genome sequencing for broad-spectrum identification of bacterial and archaeal isolates by mass spectrometry.</title>
        <authorList>
            <person name="Sekiguchi Y."/>
            <person name="Tourlousse D.M."/>
        </authorList>
    </citation>
    <scope>NUCLEOTIDE SEQUENCE</scope>
    <source>
        <strain evidence="1">10succ1</strain>
    </source>
</reference>
<gene>
    <name evidence="1" type="ORF">PM10SUCC1_14860</name>
</gene>
<comment type="caution">
    <text evidence="1">The sequence shown here is derived from an EMBL/GenBank/DDBJ whole genome shotgun (WGS) entry which is preliminary data.</text>
</comment>
<dbReference type="Proteomes" id="UP001144471">
    <property type="component" value="Unassembled WGS sequence"/>
</dbReference>
<name>A0A9W6GKN9_9FUSO</name>
<dbReference type="AlphaFoldDB" id="A0A9W6GKN9"/>
<proteinExistence type="predicted"/>